<dbReference type="PANTHER" id="PTHR24321">
    <property type="entry name" value="DEHYDROGENASES, SHORT CHAIN"/>
    <property type="match status" value="1"/>
</dbReference>
<dbReference type="CDD" id="cd05233">
    <property type="entry name" value="SDR_c"/>
    <property type="match status" value="1"/>
</dbReference>
<organism evidence="6 7">
    <name type="scientific">Colletotrichum fioriniae PJ7</name>
    <dbReference type="NCBI Taxonomy" id="1445577"/>
    <lineage>
        <taxon>Eukaryota</taxon>
        <taxon>Fungi</taxon>
        <taxon>Dikarya</taxon>
        <taxon>Ascomycota</taxon>
        <taxon>Pezizomycotina</taxon>
        <taxon>Sordariomycetes</taxon>
        <taxon>Hypocreomycetidae</taxon>
        <taxon>Glomerellales</taxon>
        <taxon>Glomerellaceae</taxon>
        <taxon>Colletotrichum</taxon>
        <taxon>Colletotrichum acutatum species complex</taxon>
    </lineage>
</organism>
<sequence length="528" mass="55963">MRYLGAVSAFLGLMSLAESKSSYVTDLSILAFAGTPVGKVVPFIGLDLYVSMPQNKSEKGPDPMRQFGVLMLPDVFGIQSTENMLLADSFARAGYITVAPDLMDGKPRTEGSMSGFNASEFFKSHGPSVTDPKVEKAITYMREQMGVRHIASTGYCFGGRYVFRALGLPDKKGVQVGFAAHPSALGDDEIKAIRGPASLAVAEGDTGMLTKRRVEIETAMGTTGQPFTMALYGGTPHGFATHPDLNNPVQKAAKEDAFLQAVRFFETCHIRSPIFHIAEMSLAFSNKVIIVIGSASGMGLATAKTLLNEGAKVGMSDVNSAALENAVKGLDAEQQGRVFSRASDVTDRSSIRGFLRDTKSQFGKVDGVANFAGCGGHELGTQSIWETSDAEFNFITNLNIKGAFHVLAEALMPDFLSHGGSFVHVGSMFSLQGFLKGAVFAASKHASLGMVRSAAKEVGDKARVNCVLPGAIDTPMHQANLARVPKDFPAPTLVGMAQEVADVTVFMLSDKSTFVNGAAWSVDGGAGL</sequence>
<evidence type="ECO:0000313" key="6">
    <source>
        <dbReference type="EMBL" id="EXF75699.1"/>
    </source>
</evidence>
<name>A0A010RD52_9PEZI</name>
<dbReference type="Gene3D" id="3.40.50.1820">
    <property type="entry name" value="alpha/beta hydrolase"/>
    <property type="match status" value="1"/>
</dbReference>
<evidence type="ECO:0000256" key="4">
    <source>
        <dbReference type="SAM" id="SignalP"/>
    </source>
</evidence>
<dbReference type="Proteomes" id="UP000020467">
    <property type="component" value="Unassembled WGS sequence"/>
</dbReference>
<reference evidence="6 7" key="1">
    <citation type="submission" date="2014-02" db="EMBL/GenBank/DDBJ databases">
        <title>The genome sequence of Colletotrichum fioriniae PJ7.</title>
        <authorList>
            <person name="Baroncelli R."/>
            <person name="Thon M.R."/>
        </authorList>
    </citation>
    <scope>NUCLEOTIDE SEQUENCE [LARGE SCALE GENOMIC DNA]</scope>
    <source>
        <strain evidence="6 7">PJ7</strain>
    </source>
</reference>
<evidence type="ECO:0000259" key="5">
    <source>
        <dbReference type="Pfam" id="PF01738"/>
    </source>
</evidence>
<protein>
    <submittedName>
        <fullName evidence="6">Short-chain dehydrogenase/reductase family Oxidoreductase</fullName>
    </submittedName>
</protein>
<dbReference type="eggNOG" id="KOG1200">
    <property type="taxonomic scope" value="Eukaryota"/>
</dbReference>
<dbReference type="InterPro" id="IPR036291">
    <property type="entry name" value="NAD(P)-bd_dom_sf"/>
</dbReference>
<dbReference type="AlphaFoldDB" id="A0A010RD52"/>
<dbReference type="HOGENOM" id="CLU_515801_0_0_1"/>
<dbReference type="SUPFAM" id="SSF53474">
    <property type="entry name" value="alpha/beta-Hydrolases"/>
    <property type="match status" value="1"/>
</dbReference>
<dbReference type="SUPFAM" id="SSF51735">
    <property type="entry name" value="NAD(P)-binding Rossmann-fold domains"/>
    <property type="match status" value="1"/>
</dbReference>
<dbReference type="Gene3D" id="3.40.50.720">
    <property type="entry name" value="NAD(P)-binding Rossmann-like Domain"/>
    <property type="match status" value="1"/>
</dbReference>
<dbReference type="InterPro" id="IPR029058">
    <property type="entry name" value="AB_hydrolase_fold"/>
</dbReference>
<comment type="caution">
    <text evidence="6">The sequence shown here is derived from an EMBL/GenBank/DDBJ whole genome shotgun (WGS) entry which is preliminary data.</text>
</comment>
<comment type="similarity">
    <text evidence="1">Belongs to the short-chain dehydrogenases/reductases (SDR) family.</text>
</comment>
<dbReference type="PRINTS" id="PR00081">
    <property type="entry name" value="GDHRDH"/>
</dbReference>
<dbReference type="OrthoDB" id="17560at2759"/>
<feature type="signal peptide" evidence="4">
    <location>
        <begin position="1"/>
        <end position="19"/>
    </location>
</feature>
<gene>
    <name evidence="6" type="ORF">CFIO01_04632</name>
</gene>
<dbReference type="Pfam" id="PF13561">
    <property type="entry name" value="adh_short_C2"/>
    <property type="match status" value="1"/>
</dbReference>
<keyword evidence="3" id="KW-0560">Oxidoreductase</keyword>
<evidence type="ECO:0000313" key="7">
    <source>
        <dbReference type="Proteomes" id="UP000020467"/>
    </source>
</evidence>
<keyword evidence="2" id="KW-0521">NADP</keyword>
<dbReference type="PANTHER" id="PTHR24321:SF8">
    <property type="entry name" value="ESTRADIOL 17-BETA-DEHYDROGENASE 8-RELATED"/>
    <property type="match status" value="1"/>
</dbReference>
<dbReference type="EMBL" id="JARH01000889">
    <property type="protein sequence ID" value="EXF75699.1"/>
    <property type="molecule type" value="Genomic_DNA"/>
</dbReference>
<dbReference type="eggNOG" id="KOG3043">
    <property type="taxonomic scope" value="Eukaryota"/>
</dbReference>
<dbReference type="Pfam" id="PF01738">
    <property type="entry name" value="DLH"/>
    <property type="match status" value="1"/>
</dbReference>
<dbReference type="InterPro" id="IPR002925">
    <property type="entry name" value="Dienelactn_hydro"/>
</dbReference>
<dbReference type="FunFam" id="3.40.50.720:FF:000084">
    <property type="entry name" value="Short-chain dehydrogenase reductase"/>
    <property type="match status" value="1"/>
</dbReference>
<feature type="chain" id="PRO_5001455670" evidence="4">
    <location>
        <begin position="20"/>
        <end position="528"/>
    </location>
</feature>
<dbReference type="GO" id="GO:0016787">
    <property type="term" value="F:hydrolase activity"/>
    <property type="evidence" value="ECO:0007669"/>
    <property type="project" value="InterPro"/>
</dbReference>
<proteinExistence type="inferred from homology"/>
<evidence type="ECO:0000256" key="2">
    <source>
        <dbReference type="ARBA" id="ARBA00022857"/>
    </source>
</evidence>
<dbReference type="InterPro" id="IPR002347">
    <property type="entry name" value="SDR_fam"/>
</dbReference>
<feature type="domain" description="Dienelactone hydrolase" evidence="5">
    <location>
        <begin position="61"/>
        <end position="267"/>
    </location>
</feature>
<dbReference type="KEGG" id="cfj:CFIO01_04632"/>
<evidence type="ECO:0000256" key="1">
    <source>
        <dbReference type="ARBA" id="ARBA00006484"/>
    </source>
</evidence>
<dbReference type="GO" id="GO:0016491">
    <property type="term" value="F:oxidoreductase activity"/>
    <property type="evidence" value="ECO:0007669"/>
    <property type="project" value="UniProtKB-KW"/>
</dbReference>
<accession>A0A010RD52</accession>
<keyword evidence="7" id="KW-1185">Reference proteome</keyword>
<evidence type="ECO:0000256" key="3">
    <source>
        <dbReference type="ARBA" id="ARBA00023002"/>
    </source>
</evidence>
<keyword evidence="4" id="KW-0732">Signal</keyword>